<dbReference type="SUPFAM" id="SSF55920">
    <property type="entry name" value="Creatinase/aminopeptidase"/>
    <property type="match status" value="1"/>
</dbReference>
<evidence type="ECO:0000259" key="2">
    <source>
        <dbReference type="Pfam" id="PF00557"/>
    </source>
</evidence>
<feature type="compositionally biased region" description="Basic and acidic residues" evidence="1">
    <location>
        <begin position="138"/>
        <end position="147"/>
    </location>
</feature>
<dbReference type="InterPro" id="IPR036005">
    <property type="entry name" value="Creatinase/aminopeptidase-like"/>
</dbReference>
<dbReference type="PANTHER" id="PTHR46112:SF2">
    <property type="entry name" value="XAA-PRO AMINOPEPTIDASE P-RELATED"/>
    <property type="match status" value="1"/>
</dbReference>
<reference evidence="3" key="1">
    <citation type="submission" date="2023-03" db="EMBL/GenBank/DDBJ databases">
        <authorList>
            <person name="Steffen K."/>
            <person name="Cardenas P."/>
        </authorList>
    </citation>
    <scope>NUCLEOTIDE SEQUENCE</scope>
</reference>
<accession>A0AA35W733</accession>
<proteinExistence type="predicted"/>
<feature type="region of interest" description="Disordered" evidence="1">
    <location>
        <begin position="129"/>
        <end position="160"/>
    </location>
</feature>
<dbReference type="Proteomes" id="UP001174909">
    <property type="component" value="Unassembled WGS sequence"/>
</dbReference>
<keyword evidence="4" id="KW-1185">Reference proteome</keyword>
<evidence type="ECO:0000313" key="4">
    <source>
        <dbReference type="Proteomes" id="UP001174909"/>
    </source>
</evidence>
<dbReference type="AlphaFoldDB" id="A0AA35W733"/>
<evidence type="ECO:0000256" key="1">
    <source>
        <dbReference type="SAM" id="MobiDB-lite"/>
    </source>
</evidence>
<name>A0AA35W733_GEOBA</name>
<gene>
    <name evidence="3" type="ORF">GBAR_LOCUS3619</name>
</gene>
<dbReference type="PANTHER" id="PTHR46112">
    <property type="entry name" value="AMINOPEPTIDASE"/>
    <property type="match status" value="1"/>
</dbReference>
<dbReference type="InterPro" id="IPR050659">
    <property type="entry name" value="Peptidase_M24B"/>
</dbReference>
<dbReference type="EMBL" id="CASHTH010000516">
    <property type="protein sequence ID" value="CAI8003327.1"/>
    <property type="molecule type" value="Genomic_DNA"/>
</dbReference>
<organism evidence="3 4">
    <name type="scientific">Geodia barretti</name>
    <name type="common">Barrett's horny sponge</name>
    <dbReference type="NCBI Taxonomy" id="519541"/>
    <lineage>
        <taxon>Eukaryota</taxon>
        <taxon>Metazoa</taxon>
        <taxon>Porifera</taxon>
        <taxon>Demospongiae</taxon>
        <taxon>Heteroscleromorpha</taxon>
        <taxon>Tetractinellida</taxon>
        <taxon>Astrophorina</taxon>
        <taxon>Geodiidae</taxon>
        <taxon>Geodia</taxon>
    </lineage>
</organism>
<evidence type="ECO:0000313" key="3">
    <source>
        <dbReference type="EMBL" id="CAI8003327.1"/>
    </source>
</evidence>
<dbReference type="Gene3D" id="3.90.230.10">
    <property type="entry name" value="Creatinase/methionine aminopeptidase superfamily"/>
    <property type="match status" value="1"/>
</dbReference>
<dbReference type="Pfam" id="PF00557">
    <property type="entry name" value="Peptidase_M24"/>
    <property type="match status" value="1"/>
</dbReference>
<sequence>MSNVPEDRLKVGDMIRFDVGCLYKGYLTDMSRTFSFGPPDDKFTSYYNAVLKGQDLALSLVKPGKIASEIFNDTVAEVRETGIPHYGRQHVGHGIGLGLGGYDRPTIAPGRPHSPGGRHGAVHRDALLRDGLGQRPGGRHDRGDRGRLPAAHLRTAPSPGAGASFVMAPFDFDGALRLRFATPVLSLSKGSGRTDKLRDSD</sequence>
<comment type="caution">
    <text evidence="3">The sequence shown here is derived from an EMBL/GenBank/DDBJ whole genome shotgun (WGS) entry which is preliminary data.</text>
</comment>
<feature type="domain" description="Peptidase M24" evidence="2">
    <location>
        <begin position="5"/>
        <end position="108"/>
    </location>
</feature>
<dbReference type="InterPro" id="IPR000994">
    <property type="entry name" value="Pept_M24"/>
</dbReference>
<protein>
    <submittedName>
        <fullName evidence="3">Uncharacterized peptidase SSP1059</fullName>
    </submittedName>
</protein>